<dbReference type="Gene3D" id="3.30.470.20">
    <property type="entry name" value="ATP-grasp fold, B domain"/>
    <property type="match status" value="1"/>
</dbReference>
<feature type="domain" description="ATP-grasp" evidence="4">
    <location>
        <begin position="73"/>
        <end position="170"/>
    </location>
</feature>
<evidence type="ECO:0000259" key="5">
    <source>
        <dbReference type="PROSITE" id="PS50979"/>
    </source>
</evidence>
<gene>
    <name evidence="6" type="ORF">S03H2_65124</name>
</gene>
<name>X1IP00_9ZZZZ</name>
<dbReference type="InterPro" id="IPR005479">
    <property type="entry name" value="CPAse_ATP-bd"/>
</dbReference>
<dbReference type="PROSITE" id="PS00866">
    <property type="entry name" value="CPSASE_1"/>
    <property type="match status" value="1"/>
</dbReference>
<evidence type="ECO:0000256" key="3">
    <source>
        <dbReference type="ARBA" id="ARBA00022840"/>
    </source>
</evidence>
<evidence type="ECO:0000256" key="2">
    <source>
        <dbReference type="ARBA" id="ARBA00022741"/>
    </source>
</evidence>
<dbReference type="SUPFAM" id="SSF52440">
    <property type="entry name" value="PreATP-grasp domain"/>
    <property type="match status" value="1"/>
</dbReference>
<organism evidence="6">
    <name type="scientific">marine sediment metagenome</name>
    <dbReference type="NCBI Taxonomy" id="412755"/>
    <lineage>
        <taxon>unclassified sequences</taxon>
        <taxon>metagenomes</taxon>
        <taxon>ecological metagenomes</taxon>
    </lineage>
</organism>
<keyword evidence="2" id="KW-0547">Nucleotide-binding</keyword>
<dbReference type="InterPro" id="IPR016185">
    <property type="entry name" value="PreATP-grasp_dom_sf"/>
</dbReference>
<feature type="domain" description="Biotin carboxylation" evidence="5">
    <location>
        <begin position="1"/>
        <end position="208"/>
    </location>
</feature>
<accession>X1IP00</accession>
<dbReference type="InterPro" id="IPR011761">
    <property type="entry name" value="ATP-grasp"/>
</dbReference>
<dbReference type="InterPro" id="IPR005481">
    <property type="entry name" value="BC-like_N"/>
</dbReference>
<dbReference type="InterPro" id="IPR011764">
    <property type="entry name" value="Biotin_carboxylation_dom"/>
</dbReference>
<dbReference type="GO" id="GO:0046872">
    <property type="term" value="F:metal ion binding"/>
    <property type="evidence" value="ECO:0007669"/>
    <property type="project" value="InterPro"/>
</dbReference>
<dbReference type="Pfam" id="PF00289">
    <property type="entry name" value="Biotin_carb_N"/>
    <property type="match status" value="1"/>
</dbReference>
<dbReference type="SUPFAM" id="SSF56059">
    <property type="entry name" value="Glutathione synthetase ATP-binding domain-like"/>
    <property type="match status" value="1"/>
</dbReference>
<evidence type="ECO:0000259" key="4">
    <source>
        <dbReference type="PROSITE" id="PS50975"/>
    </source>
</evidence>
<dbReference type="GO" id="GO:0005524">
    <property type="term" value="F:ATP binding"/>
    <property type="evidence" value="ECO:0007669"/>
    <property type="project" value="UniProtKB-KW"/>
</dbReference>
<dbReference type="PROSITE" id="PS50975">
    <property type="entry name" value="ATP_GRASP"/>
    <property type="match status" value="1"/>
</dbReference>
<keyword evidence="3" id="KW-0067">ATP-binding</keyword>
<keyword evidence="1" id="KW-0436">Ligase</keyword>
<sequence>AVCIGKAQSKESYLNIPPIISAAEITNVEAIHPGYGFLSENAYFAEICEACKITFIGPPPEAISRMGDKSVARETMKKAGVPIVPGSDGPVKDEEEAIKVAEKIGYPVMVKASAGGGGKGMRIAHNKESLISSFHMAQSEAQAAFGNSEVYIEKYIDEARHIEMQVLADKFGNTIHLRERECSIQRRHQKLIEETPSPAINNRLREKM</sequence>
<feature type="non-terminal residue" evidence="6">
    <location>
        <position position="1"/>
    </location>
</feature>
<dbReference type="InterPro" id="IPR051602">
    <property type="entry name" value="ACC_Biotin_Carboxylase"/>
</dbReference>
<evidence type="ECO:0000313" key="6">
    <source>
        <dbReference type="EMBL" id="GAH84171.1"/>
    </source>
</evidence>
<dbReference type="GO" id="GO:0016874">
    <property type="term" value="F:ligase activity"/>
    <property type="evidence" value="ECO:0007669"/>
    <property type="project" value="UniProtKB-KW"/>
</dbReference>
<evidence type="ECO:0000256" key="1">
    <source>
        <dbReference type="ARBA" id="ARBA00022598"/>
    </source>
</evidence>
<dbReference type="PANTHER" id="PTHR48095">
    <property type="entry name" value="PYRUVATE CARBOXYLASE SUBUNIT A"/>
    <property type="match status" value="1"/>
</dbReference>
<dbReference type="AlphaFoldDB" id="X1IP00"/>
<protein>
    <recommendedName>
        <fullName evidence="7">ATP-grasp domain-containing protein</fullName>
    </recommendedName>
</protein>
<dbReference type="FunFam" id="3.30.1490.20:FF:000018">
    <property type="entry name" value="Biotin carboxylase"/>
    <property type="match status" value="1"/>
</dbReference>
<reference evidence="6" key="1">
    <citation type="journal article" date="2014" name="Front. Microbiol.">
        <title>High frequency of phylogenetically diverse reductive dehalogenase-homologous genes in deep subseafloor sedimentary metagenomes.</title>
        <authorList>
            <person name="Kawai M."/>
            <person name="Futagami T."/>
            <person name="Toyoda A."/>
            <person name="Takaki Y."/>
            <person name="Nishi S."/>
            <person name="Hori S."/>
            <person name="Arai W."/>
            <person name="Tsubouchi T."/>
            <person name="Morono Y."/>
            <person name="Uchiyama I."/>
            <person name="Ito T."/>
            <person name="Fujiyama A."/>
            <person name="Inagaki F."/>
            <person name="Takami H."/>
        </authorList>
    </citation>
    <scope>NUCLEOTIDE SEQUENCE</scope>
    <source>
        <strain evidence="6">Expedition CK06-06</strain>
    </source>
</reference>
<feature type="non-terminal residue" evidence="6">
    <location>
        <position position="208"/>
    </location>
</feature>
<dbReference type="EMBL" id="BARU01042373">
    <property type="protein sequence ID" value="GAH84171.1"/>
    <property type="molecule type" value="Genomic_DNA"/>
</dbReference>
<dbReference type="PANTHER" id="PTHR48095:SF2">
    <property type="entry name" value="BIOTIN CARBOXYLASE, CHLOROPLASTIC"/>
    <property type="match status" value="1"/>
</dbReference>
<dbReference type="PROSITE" id="PS50979">
    <property type="entry name" value="BC"/>
    <property type="match status" value="1"/>
</dbReference>
<proteinExistence type="predicted"/>
<evidence type="ECO:0008006" key="7">
    <source>
        <dbReference type="Google" id="ProtNLM"/>
    </source>
</evidence>
<dbReference type="Pfam" id="PF02786">
    <property type="entry name" value="CPSase_L_D2"/>
    <property type="match status" value="1"/>
</dbReference>
<comment type="caution">
    <text evidence="6">The sequence shown here is derived from an EMBL/GenBank/DDBJ whole genome shotgun (WGS) entry which is preliminary data.</text>
</comment>